<keyword evidence="5" id="KW-0653">Protein transport</keyword>
<dbReference type="Pfam" id="PF09801">
    <property type="entry name" value="SYS1"/>
    <property type="match status" value="1"/>
</dbReference>
<dbReference type="GO" id="GO:0043001">
    <property type="term" value="P:Golgi to plasma membrane protein transport"/>
    <property type="evidence" value="ECO:0007669"/>
    <property type="project" value="TreeGrafter"/>
</dbReference>
<proteinExistence type="inferred from homology"/>
<keyword evidence="7" id="KW-0333">Golgi apparatus</keyword>
<evidence type="ECO:0000313" key="10">
    <source>
        <dbReference type="EMBL" id="KAG5672344.1"/>
    </source>
</evidence>
<dbReference type="GO" id="GO:0034067">
    <property type="term" value="P:protein localization to Golgi apparatus"/>
    <property type="evidence" value="ECO:0007669"/>
    <property type="project" value="TreeGrafter"/>
</dbReference>
<keyword evidence="4 9" id="KW-0812">Transmembrane</keyword>
<dbReference type="InterPro" id="IPR019185">
    <property type="entry name" value="Integral_membrane_SYS1-rel"/>
</dbReference>
<keyword evidence="3" id="KW-0813">Transport</keyword>
<dbReference type="PANTHER" id="PTHR12952:SF0">
    <property type="entry name" value="PROTEIN SYS1 HOMOLOG"/>
    <property type="match status" value="1"/>
</dbReference>
<evidence type="ECO:0000256" key="2">
    <source>
        <dbReference type="ARBA" id="ARBA00008160"/>
    </source>
</evidence>
<evidence type="ECO:0000256" key="4">
    <source>
        <dbReference type="ARBA" id="ARBA00022692"/>
    </source>
</evidence>
<dbReference type="PANTHER" id="PTHR12952">
    <property type="entry name" value="SYS1"/>
    <property type="match status" value="1"/>
</dbReference>
<evidence type="ECO:0000313" key="11">
    <source>
        <dbReference type="Proteomes" id="UP001107558"/>
    </source>
</evidence>
<evidence type="ECO:0000256" key="3">
    <source>
        <dbReference type="ARBA" id="ARBA00022448"/>
    </source>
</evidence>
<comment type="similarity">
    <text evidence="2">Belongs to the SYS1 family.</text>
</comment>
<feature type="transmembrane region" description="Helical" evidence="9">
    <location>
        <begin position="28"/>
        <end position="46"/>
    </location>
</feature>
<feature type="transmembrane region" description="Helical" evidence="9">
    <location>
        <begin position="119"/>
        <end position="141"/>
    </location>
</feature>
<comment type="caution">
    <text evidence="10">The sequence shown here is derived from an EMBL/GenBank/DDBJ whole genome shotgun (WGS) entry which is preliminary data.</text>
</comment>
<dbReference type="GO" id="GO:0005802">
    <property type="term" value="C:trans-Golgi network"/>
    <property type="evidence" value="ECO:0007669"/>
    <property type="project" value="TreeGrafter"/>
</dbReference>
<evidence type="ECO:0000256" key="6">
    <source>
        <dbReference type="ARBA" id="ARBA00022989"/>
    </source>
</evidence>
<keyword evidence="8 9" id="KW-0472">Membrane</keyword>
<keyword evidence="11" id="KW-1185">Reference proteome</keyword>
<evidence type="ECO:0008006" key="12">
    <source>
        <dbReference type="Google" id="ProtNLM"/>
    </source>
</evidence>
<dbReference type="GO" id="GO:0005829">
    <property type="term" value="C:cytosol"/>
    <property type="evidence" value="ECO:0007669"/>
    <property type="project" value="GOC"/>
</dbReference>
<gene>
    <name evidence="10" type="ORF">PVAND_002477</name>
</gene>
<feature type="transmembrane region" description="Helical" evidence="9">
    <location>
        <begin position="66"/>
        <end position="87"/>
    </location>
</feature>
<dbReference type="EMBL" id="JADBJN010000003">
    <property type="protein sequence ID" value="KAG5672344.1"/>
    <property type="molecule type" value="Genomic_DNA"/>
</dbReference>
<evidence type="ECO:0000256" key="8">
    <source>
        <dbReference type="ARBA" id="ARBA00023136"/>
    </source>
</evidence>
<evidence type="ECO:0000256" key="7">
    <source>
        <dbReference type="ARBA" id="ARBA00023034"/>
    </source>
</evidence>
<dbReference type="GO" id="GO:0006895">
    <property type="term" value="P:Golgi to endosome transport"/>
    <property type="evidence" value="ECO:0007669"/>
    <property type="project" value="TreeGrafter"/>
</dbReference>
<accession>A0A9J6BRK8</accession>
<comment type="subcellular location">
    <subcellularLocation>
        <location evidence="1">Golgi apparatus membrane</location>
        <topology evidence="1">Multi-pass membrane protein</topology>
    </subcellularLocation>
</comment>
<protein>
    <recommendedName>
        <fullName evidence="12">Protein SYS1 homolog</fullName>
    </recommendedName>
</protein>
<sequence>MAKLTGSFQVTKFDPLLLISQIIAQQSFLYFTLTAILWIGLNYLDTNLSLSALFDYRQINVTESEGILIICCFLINSLFGAIFLWYFVKRRKMCLDFCCTYHLIHFLVCLFYESEFPSLSFWLLNVTCAVIMCVTSEYLCLREEMQLIPLYQPISQKADL</sequence>
<dbReference type="AlphaFoldDB" id="A0A9J6BRK8"/>
<organism evidence="10 11">
    <name type="scientific">Polypedilum vanderplanki</name>
    <name type="common">Sleeping chironomid midge</name>
    <dbReference type="NCBI Taxonomy" id="319348"/>
    <lineage>
        <taxon>Eukaryota</taxon>
        <taxon>Metazoa</taxon>
        <taxon>Ecdysozoa</taxon>
        <taxon>Arthropoda</taxon>
        <taxon>Hexapoda</taxon>
        <taxon>Insecta</taxon>
        <taxon>Pterygota</taxon>
        <taxon>Neoptera</taxon>
        <taxon>Endopterygota</taxon>
        <taxon>Diptera</taxon>
        <taxon>Nematocera</taxon>
        <taxon>Chironomoidea</taxon>
        <taxon>Chironomidae</taxon>
        <taxon>Chironominae</taxon>
        <taxon>Polypedilum</taxon>
        <taxon>Polypedilum</taxon>
    </lineage>
</organism>
<dbReference type="OrthoDB" id="542931at2759"/>
<evidence type="ECO:0000256" key="5">
    <source>
        <dbReference type="ARBA" id="ARBA00022927"/>
    </source>
</evidence>
<reference evidence="10" key="1">
    <citation type="submission" date="2021-03" db="EMBL/GenBank/DDBJ databases">
        <title>Chromosome level genome of the anhydrobiotic midge Polypedilum vanderplanki.</title>
        <authorList>
            <person name="Yoshida Y."/>
            <person name="Kikawada T."/>
            <person name="Gusev O."/>
        </authorList>
    </citation>
    <scope>NUCLEOTIDE SEQUENCE</scope>
    <source>
        <strain evidence="10">NIAS01</strain>
        <tissue evidence="10">Whole body or cell culture</tissue>
    </source>
</reference>
<keyword evidence="6 9" id="KW-1133">Transmembrane helix</keyword>
<name>A0A9J6BRK8_POLVA</name>
<evidence type="ECO:0000256" key="1">
    <source>
        <dbReference type="ARBA" id="ARBA00004653"/>
    </source>
</evidence>
<evidence type="ECO:0000256" key="9">
    <source>
        <dbReference type="SAM" id="Phobius"/>
    </source>
</evidence>
<dbReference type="Proteomes" id="UP001107558">
    <property type="component" value="Chromosome 3"/>
</dbReference>
<dbReference type="GO" id="GO:0000139">
    <property type="term" value="C:Golgi membrane"/>
    <property type="evidence" value="ECO:0007669"/>
    <property type="project" value="UniProtKB-SubCell"/>
</dbReference>